<dbReference type="Pfam" id="PF01933">
    <property type="entry name" value="CofD"/>
    <property type="match status" value="1"/>
</dbReference>
<sequence length="335" mass="35346">MIPLDSRGPRPATGPVVVGLGGGHGLAVSLRALRRITDQLTAIVGVADDGGSSGRLRREFGVLPPGDLRMALAALCGDDGWGRTWSRVVQHRFGGDGEVGGHSLGNLIITALWEETGDVVEGLNWVGALLGANGRVLPVTEMPVDIVAHVAGLDLNRPGEVDTIFGQVAVATTQGRVVDLQLEPPHPAACPQALEAIGAADAIVIGPGSWFTSVLPHFLVSGVVEAIAQSSAERILVLNRTAQAGETSGYRSETYLEVLHRLFPEVRVDTVLADPSTVVDPDALVRSAARVGAVVEFRAIGRDDDPARHDPDLLASAFGSVLRRTTRHDRITPWQ</sequence>
<accession>A0A6J7QZZ4</accession>
<evidence type="ECO:0000313" key="2">
    <source>
        <dbReference type="EMBL" id="CAB5019794.1"/>
    </source>
</evidence>
<dbReference type="HAMAP" id="MF_00973">
    <property type="entry name" value="Gluconeogen_factor"/>
    <property type="match status" value="1"/>
</dbReference>
<name>A0A6J7QZZ4_9ZZZZ</name>
<evidence type="ECO:0000256" key="1">
    <source>
        <dbReference type="ARBA" id="ARBA00022490"/>
    </source>
</evidence>
<dbReference type="GO" id="GO:0043743">
    <property type="term" value="F:LPPG:FO 2-phospho-L-lactate transferase activity"/>
    <property type="evidence" value="ECO:0007669"/>
    <property type="project" value="InterPro"/>
</dbReference>
<dbReference type="InterPro" id="IPR038136">
    <property type="entry name" value="CofD-like_dom_sf"/>
</dbReference>
<keyword evidence="1" id="KW-0963">Cytoplasm</keyword>
<dbReference type="InterPro" id="IPR002882">
    <property type="entry name" value="CofD"/>
</dbReference>
<protein>
    <submittedName>
        <fullName evidence="2">Unannotated protein</fullName>
    </submittedName>
</protein>
<proteinExistence type="inferred from homology"/>
<dbReference type="InterPro" id="IPR010119">
    <property type="entry name" value="Gluconeogen_factor"/>
</dbReference>
<dbReference type="Gene3D" id="3.40.50.10680">
    <property type="entry name" value="CofD-like domains"/>
    <property type="match status" value="1"/>
</dbReference>
<dbReference type="PANTHER" id="PTHR30135:SF3">
    <property type="entry name" value="GLUCONEOGENESIS FACTOR-RELATED"/>
    <property type="match status" value="1"/>
</dbReference>
<reference evidence="2" key="1">
    <citation type="submission" date="2020-05" db="EMBL/GenBank/DDBJ databases">
        <authorList>
            <person name="Chiriac C."/>
            <person name="Salcher M."/>
            <person name="Ghai R."/>
            <person name="Kavagutti S V."/>
        </authorList>
    </citation>
    <scope>NUCLEOTIDE SEQUENCE</scope>
</reference>
<gene>
    <name evidence="2" type="ORF">UFOPK3992_01642</name>
</gene>
<dbReference type="NCBIfam" id="TIGR01826">
    <property type="entry name" value="CofD_related"/>
    <property type="match status" value="1"/>
</dbReference>
<dbReference type="SUPFAM" id="SSF142338">
    <property type="entry name" value="CofD-like"/>
    <property type="match status" value="1"/>
</dbReference>
<dbReference type="EMBL" id="CAFBOZ010000273">
    <property type="protein sequence ID" value="CAB5019794.1"/>
    <property type="molecule type" value="Genomic_DNA"/>
</dbReference>
<dbReference type="CDD" id="cd07187">
    <property type="entry name" value="YvcK_like"/>
    <property type="match status" value="1"/>
</dbReference>
<dbReference type="AlphaFoldDB" id="A0A6J7QZZ4"/>
<organism evidence="2">
    <name type="scientific">freshwater metagenome</name>
    <dbReference type="NCBI Taxonomy" id="449393"/>
    <lineage>
        <taxon>unclassified sequences</taxon>
        <taxon>metagenomes</taxon>
        <taxon>ecological metagenomes</taxon>
    </lineage>
</organism>
<dbReference type="PANTHER" id="PTHR30135">
    <property type="entry name" value="UNCHARACTERIZED PROTEIN YVCK-RELATED"/>
    <property type="match status" value="1"/>
</dbReference>